<dbReference type="RefSeq" id="WP_117493134.1">
    <property type="nucleotide sequence ID" value="NZ_QVIG01000004.1"/>
</dbReference>
<evidence type="ECO:0000313" key="3">
    <source>
        <dbReference type="Proteomes" id="UP000263377"/>
    </source>
</evidence>
<proteinExistence type="predicted"/>
<evidence type="ECO:0000313" key="2">
    <source>
        <dbReference type="EMBL" id="RGD55393.1"/>
    </source>
</evidence>
<name>A0A372ZHS4_9ACTN</name>
<dbReference type="Proteomes" id="UP000263377">
    <property type="component" value="Unassembled WGS sequence"/>
</dbReference>
<protein>
    <submittedName>
        <fullName evidence="2">XRE family transcriptional regulator</fullName>
    </submittedName>
</protein>
<dbReference type="Pfam" id="PF13560">
    <property type="entry name" value="HTH_31"/>
    <property type="match status" value="1"/>
</dbReference>
<dbReference type="CDD" id="cd00093">
    <property type="entry name" value="HTH_XRE"/>
    <property type="match status" value="1"/>
</dbReference>
<reference evidence="2 3" key="1">
    <citation type="submission" date="2018-08" db="EMBL/GenBank/DDBJ databases">
        <title>Diversity &amp; Physiological Properties of Lignin-Decomposing Actinobacteria from Soil.</title>
        <authorList>
            <person name="Roh S.G."/>
            <person name="Kim S.B."/>
        </authorList>
    </citation>
    <scope>NUCLEOTIDE SEQUENCE [LARGE SCALE GENOMIC DNA]</scope>
    <source>
        <strain evidence="2 3">MMS17-GH009</strain>
    </source>
</reference>
<comment type="caution">
    <text evidence="2">The sequence shown here is derived from an EMBL/GenBank/DDBJ whole genome shotgun (WGS) entry which is preliminary data.</text>
</comment>
<keyword evidence="3" id="KW-1185">Reference proteome</keyword>
<dbReference type="AlphaFoldDB" id="A0A372ZHS4"/>
<dbReference type="SUPFAM" id="SSF47413">
    <property type="entry name" value="lambda repressor-like DNA-binding domains"/>
    <property type="match status" value="1"/>
</dbReference>
<accession>A0A372ZHS4</accession>
<dbReference type="EMBL" id="QVIG01000004">
    <property type="protein sequence ID" value="RGD55393.1"/>
    <property type="molecule type" value="Genomic_DNA"/>
</dbReference>
<dbReference type="GO" id="GO:0003677">
    <property type="term" value="F:DNA binding"/>
    <property type="evidence" value="ECO:0007669"/>
    <property type="project" value="InterPro"/>
</dbReference>
<gene>
    <name evidence="2" type="ORF">DR950_41765</name>
</gene>
<sequence>MPALPESLTTGQRIQRLREARGMSRAVLAGLLGRSPGWLKSVEKGRLLPPRLPLLVKIAEHLKVRDLSELTGSLSLPVELFSGLEHPALAVVRCAVDSASLAPAAGRAPDLDHVAAALASGWAARDSRGDHRTALAELLPALVGDVAAAAVHPDVADRRRAQVLYASTLNLVQMYAAYQGDGNLVWRVSERALATARAAGDAAAVGQAAWFLVQALRESGQWDSAQTVTEETLALLDPLRTTSPELAAAWAAMAWHAAITHARAGESGSAWGWFDRAETLARALPASWWSSPTSASQTAIAVHGVTVAVELRQTGTALAWADRLDPRQIPARPRRARHLVEVARAHQLRGEHARTAELLTDAVAAAPETARWNGETHALVRGLLDGPASVRAAARLLADQVGIAA</sequence>
<evidence type="ECO:0000259" key="1">
    <source>
        <dbReference type="PROSITE" id="PS50943"/>
    </source>
</evidence>
<feature type="domain" description="HTH cro/C1-type" evidence="1">
    <location>
        <begin position="14"/>
        <end position="70"/>
    </location>
</feature>
<dbReference type="InterPro" id="IPR001387">
    <property type="entry name" value="Cro/C1-type_HTH"/>
</dbReference>
<dbReference type="InterPro" id="IPR010982">
    <property type="entry name" value="Lambda_DNA-bd_dom_sf"/>
</dbReference>
<dbReference type="Gene3D" id="1.10.260.40">
    <property type="entry name" value="lambda repressor-like DNA-binding domains"/>
    <property type="match status" value="1"/>
</dbReference>
<dbReference type="SMART" id="SM00530">
    <property type="entry name" value="HTH_XRE"/>
    <property type="match status" value="1"/>
</dbReference>
<dbReference type="PROSITE" id="PS50943">
    <property type="entry name" value="HTH_CROC1"/>
    <property type="match status" value="1"/>
</dbReference>
<organism evidence="2 3">
    <name type="scientific">Kitasatospora xanthocidica</name>
    <dbReference type="NCBI Taxonomy" id="83382"/>
    <lineage>
        <taxon>Bacteria</taxon>
        <taxon>Bacillati</taxon>
        <taxon>Actinomycetota</taxon>
        <taxon>Actinomycetes</taxon>
        <taxon>Kitasatosporales</taxon>
        <taxon>Streptomycetaceae</taxon>
        <taxon>Kitasatospora</taxon>
    </lineage>
</organism>